<protein>
    <submittedName>
        <fullName evidence="2">Uncharacterized protein</fullName>
    </submittedName>
</protein>
<dbReference type="AlphaFoldDB" id="A0A8H8DF21"/>
<keyword evidence="3" id="KW-1185">Reference proteome</keyword>
<comment type="caution">
    <text evidence="2">The sequence shown here is derived from an EMBL/GenBank/DDBJ whole genome shotgun (WGS) entry which is preliminary data.</text>
</comment>
<organism evidence="2 3">
    <name type="scientific">Olpidium bornovanus</name>
    <dbReference type="NCBI Taxonomy" id="278681"/>
    <lineage>
        <taxon>Eukaryota</taxon>
        <taxon>Fungi</taxon>
        <taxon>Fungi incertae sedis</taxon>
        <taxon>Olpidiomycota</taxon>
        <taxon>Olpidiomycotina</taxon>
        <taxon>Olpidiomycetes</taxon>
        <taxon>Olpidiales</taxon>
        <taxon>Olpidiaceae</taxon>
        <taxon>Olpidium</taxon>
    </lineage>
</organism>
<sequence>GVVGAGRGGNRRTFRSCSTRERQPASPPPSRFRAANTGAANGAPRLPRSSNSARLPSLTARRRARHHAHQSEDYADQGTCRREGGNSTSPTTE</sequence>
<evidence type="ECO:0000313" key="2">
    <source>
        <dbReference type="EMBL" id="KAG5456249.1"/>
    </source>
</evidence>
<name>A0A8H8DF21_9FUNG</name>
<evidence type="ECO:0000256" key="1">
    <source>
        <dbReference type="SAM" id="MobiDB-lite"/>
    </source>
</evidence>
<evidence type="ECO:0000313" key="3">
    <source>
        <dbReference type="Proteomes" id="UP000673691"/>
    </source>
</evidence>
<feature type="non-terminal residue" evidence="2">
    <location>
        <position position="1"/>
    </location>
</feature>
<proteinExistence type="predicted"/>
<dbReference type="EMBL" id="JAEFCI010012035">
    <property type="protein sequence ID" value="KAG5456249.1"/>
    <property type="molecule type" value="Genomic_DNA"/>
</dbReference>
<reference evidence="2 3" key="1">
    <citation type="journal article" name="Sci. Rep.">
        <title>Genome-scale phylogenetic analyses confirm Olpidium as the closest living zoosporic fungus to the non-flagellated, terrestrial fungi.</title>
        <authorList>
            <person name="Chang Y."/>
            <person name="Rochon D."/>
            <person name="Sekimoto S."/>
            <person name="Wang Y."/>
            <person name="Chovatia M."/>
            <person name="Sandor L."/>
            <person name="Salamov A."/>
            <person name="Grigoriev I.V."/>
            <person name="Stajich J.E."/>
            <person name="Spatafora J.W."/>
        </authorList>
    </citation>
    <scope>NUCLEOTIDE SEQUENCE [LARGE SCALE GENOMIC DNA]</scope>
    <source>
        <strain evidence="2">S191</strain>
    </source>
</reference>
<gene>
    <name evidence="2" type="ORF">BJ554DRAFT_4059</name>
</gene>
<accession>A0A8H8DF21</accession>
<dbReference type="Proteomes" id="UP000673691">
    <property type="component" value="Unassembled WGS sequence"/>
</dbReference>
<feature type="region of interest" description="Disordered" evidence="1">
    <location>
        <begin position="1"/>
        <end position="93"/>
    </location>
</feature>